<dbReference type="InterPro" id="IPR008560">
    <property type="entry name" value="DUF842_euk"/>
</dbReference>
<dbReference type="Proteomes" id="UP000186922">
    <property type="component" value="Unassembled WGS sequence"/>
</dbReference>
<gene>
    <name evidence="2" type="primary">RvY_09069-1</name>
    <name evidence="2" type="synonym">RvY_09069.1</name>
    <name evidence="2" type="ORF">RvY_09069</name>
</gene>
<dbReference type="PANTHER" id="PTHR21096:SF0">
    <property type="entry name" value="PROTEIN FAM136A"/>
    <property type="match status" value="1"/>
</dbReference>
<reference evidence="2 3" key="1">
    <citation type="journal article" date="2016" name="Nat. Commun.">
        <title>Extremotolerant tardigrade genome and improved radiotolerance of human cultured cells by tardigrade-unique protein.</title>
        <authorList>
            <person name="Hashimoto T."/>
            <person name="Horikawa D.D."/>
            <person name="Saito Y."/>
            <person name="Kuwahara H."/>
            <person name="Kozuka-Hata H."/>
            <person name="Shin-I T."/>
            <person name="Minakuchi Y."/>
            <person name="Ohishi K."/>
            <person name="Motoyama A."/>
            <person name="Aizu T."/>
            <person name="Enomoto A."/>
            <person name="Kondo K."/>
            <person name="Tanaka S."/>
            <person name="Hara Y."/>
            <person name="Koshikawa S."/>
            <person name="Sagara H."/>
            <person name="Miura T."/>
            <person name="Yokobori S."/>
            <person name="Miyagawa K."/>
            <person name="Suzuki Y."/>
            <person name="Kubo T."/>
            <person name="Oyama M."/>
            <person name="Kohara Y."/>
            <person name="Fujiyama A."/>
            <person name="Arakawa K."/>
            <person name="Katayama T."/>
            <person name="Toyoda A."/>
            <person name="Kunieda T."/>
        </authorList>
    </citation>
    <scope>NUCLEOTIDE SEQUENCE [LARGE SCALE GENOMIC DNA]</scope>
    <source>
        <strain evidence="2 3">YOKOZUNA-1</strain>
    </source>
</reference>
<dbReference type="AlphaFoldDB" id="A0A1D1VAC3"/>
<sequence>MEAAQKKVEDAVNGMLNEIDTSHLRNLQAQSFKCCASCCDDTKKTMEDRQRCIGSCMETVAKAQDVLGHELNDFQGRIERCIMSCQDEMKDKVTDKSLSKKVTAHYEECVIQCADTNIRALSGVTKRVQTQLSKIVK</sequence>
<dbReference type="STRING" id="947166.A0A1D1VAC3"/>
<dbReference type="OrthoDB" id="9975421at2759"/>
<dbReference type="PANTHER" id="PTHR21096">
    <property type="entry name" value="PROTEIN FAM136A"/>
    <property type="match status" value="1"/>
</dbReference>
<name>A0A1D1VAC3_RAMVA</name>
<keyword evidence="3" id="KW-1185">Reference proteome</keyword>
<dbReference type="EMBL" id="BDGG01000004">
    <property type="protein sequence ID" value="GAU97840.1"/>
    <property type="molecule type" value="Genomic_DNA"/>
</dbReference>
<comment type="caution">
    <text evidence="2">The sequence shown here is derived from an EMBL/GenBank/DDBJ whole genome shotgun (WGS) entry which is preliminary data.</text>
</comment>
<evidence type="ECO:0000256" key="1">
    <source>
        <dbReference type="ARBA" id="ARBA00009952"/>
    </source>
</evidence>
<proteinExistence type="inferred from homology"/>
<evidence type="ECO:0000313" key="3">
    <source>
        <dbReference type="Proteomes" id="UP000186922"/>
    </source>
</evidence>
<organism evidence="2 3">
    <name type="scientific">Ramazzottius varieornatus</name>
    <name type="common">Water bear</name>
    <name type="synonym">Tardigrade</name>
    <dbReference type="NCBI Taxonomy" id="947166"/>
    <lineage>
        <taxon>Eukaryota</taxon>
        <taxon>Metazoa</taxon>
        <taxon>Ecdysozoa</taxon>
        <taxon>Tardigrada</taxon>
        <taxon>Eutardigrada</taxon>
        <taxon>Parachela</taxon>
        <taxon>Hypsibioidea</taxon>
        <taxon>Ramazzottiidae</taxon>
        <taxon>Ramazzottius</taxon>
    </lineage>
</organism>
<dbReference type="Pfam" id="PF05811">
    <property type="entry name" value="DUF842"/>
    <property type="match status" value="1"/>
</dbReference>
<accession>A0A1D1VAC3</accession>
<evidence type="ECO:0000313" key="2">
    <source>
        <dbReference type="EMBL" id="GAU97840.1"/>
    </source>
</evidence>
<evidence type="ECO:0008006" key="4">
    <source>
        <dbReference type="Google" id="ProtNLM"/>
    </source>
</evidence>
<dbReference type="GO" id="GO:0005737">
    <property type="term" value="C:cytoplasm"/>
    <property type="evidence" value="ECO:0007669"/>
    <property type="project" value="TreeGrafter"/>
</dbReference>
<comment type="similarity">
    <text evidence="1">Belongs to the FAM136 family.</text>
</comment>
<protein>
    <recommendedName>
        <fullName evidence="4">Protein FAM136A</fullName>
    </recommendedName>
</protein>